<dbReference type="InterPro" id="IPR029058">
    <property type="entry name" value="AB_hydrolase_fold"/>
</dbReference>
<dbReference type="InterPro" id="IPR001031">
    <property type="entry name" value="Thioesterase"/>
</dbReference>
<feature type="domain" description="Thioesterase TesA-like" evidence="3">
    <location>
        <begin position="23"/>
        <end position="244"/>
    </location>
</feature>
<comment type="similarity">
    <text evidence="1">Belongs to the thioesterase family.</text>
</comment>
<evidence type="ECO:0000313" key="4">
    <source>
        <dbReference type="EMBL" id="PYC66954.1"/>
    </source>
</evidence>
<keyword evidence="2" id="KW-0378">Hydrolase</keyword>
<dbReference type="OrthoDB" id="8480037at2"/>
<dbReference type="InterPro" id="IPR020802">
    <property type="entry name" value="TesA-like"/>
</dbReference>
<sequence length="245" mass="27312">MTMATSAWIRRFRPVPDAAVRLICLPHAGGAASYYLPVTRAVPNRVEVLAIQYPGRQERRQEPGIDDIERLAEMVTAEIRPWCDRPVALFGHSMGAMVAYEVARRLERDGIVPVTLFASGRRAPSRHRETHVHRLDDRGLKAELTRLSGTGTALLDDPDMLGMILPAFRSDYRAVASYRHRPGPPLSCPVVSLVGAEDTEVDRDEADAWREHTTGGFELRVFPGGHFYLNTHAAEVVALIADRLR</sequence>
<dbReference type="SUPFAM" id="SSF53474">
    <property type="entry name" value="alpha/beta-Hydrolases"/>
    <property type="match status" value="1"/>
</dbReference>
<dbReference type="EMBL" id="PYBV01000029">
    <property type="protein sequence ID" value="PYC66954.1"/>
    <property type="molecule type" value="Genomic_DNA"/>
</dbReference>
<name>A0A318NXU4_9ACTN</name>
<dbReference type="GO" id="GO:0016787">
    <property type="term" value="F:hydrolase activity"/>
    <property type="evidence" value="ECO:0007669"/>
    <property type="project" value="UniProtKB-KW"/>
</dbReference>
<dbReference type="SMART" id="SM00824">
    <property type="entry name" value="PKS_TE"/>
    <property type="match status" value="1"/>
</dbReference>
<accession>A0A318NXU4</accession>
<keyword evidence="5" id="KW-1185">Reference proteome</keyword>
<reference evidence="4 5" key="1">
    <citation type="submission" date="2018-03" db="EMBL/GenBank/DDBJ databases">
        <title>Bioinformatic expansion and discovery of thiopeptide antibiotics.</title>
        <authorList>
            <person name="Schwalen C.J."/>
            <person name="Hudson G.A."/>
            <person name="Mitchell D.A."/>
        </authorList>
    </citation>
    <scope>NUCLEOTIDE SEQUENCE [LARGE SCALE GENOMIC DNA]</scope>
    <source>
        <strain evidence="4 5">NRRL 8041</strain>
    </source>
</reference>
<protein>
    <submittedName>
        <fullName evidence="4">Thioesterase</fullName>
    </submittedName>
</protein>
<dbReference type="Pfam" id="PF00975">
    <property type="entry name" value="Thioesterase"/>
    <property type="match status" value="1"/>
</dbReference>
<evidence type="ECO:0000313" key="5">
    <source>
        <dbReference type="Proteomes" id="UP000248333"/>
    </source>
</evidence>
<dbReference type="GO" id="GO:0008610">
    <property type="term" value="P:lipid biosynthetic process"/>
    <property type="evidence" value="ECO:0007669"/>
    <property type="project" value="TreeGrafter"/>
</dbReference>
<evidence type="ECO:0000256" key="2">
    <source>
        <dbReference type="ARBA" id="ARBA00022801"/>
    </source>
</evidence>
<dbReference type="AlphaFoldDB" id="A0A318NXU4"/>
<dbReference type="PANTHER" id="PTHR11487:SF0">
    <property type="entry name" value="S-ACYL FATTY ACID SYNTHASE THIOESTERASE, MEDIUM CHAIN"/>
    <property type="match status" value="1"/>
</dbReference>
<dbReference type="PANTHER" id="PTHR11487">
    <property type="entry name" value="THIOESTERASE"/>
    <property type="match status" value="1"/>
</dbReference>
<comment type="caution">
    <text evidence="4">The sequence shown here is derived from an EMBL/GenBank/DDBJ whole genome shotgun (WGS) entry which is preliminary data.</text>
</comment>
<proteinExistence type="inferred from homology"/>
<evidence type="ECO:0000259" key="3">
    <source>
        <dbReference type="SMART" id="SM00824"/>
    </source>
</evidence>
<dbReference type="Gene3D" id="3.40.50.1820">
    <property type="entry name" value="alpha/beta hydrolase"/>
    <property type="match status" value="1"/>
</dbReference>
<dbReference type="InterPro" id="IPR012223">
    <property type="entry name" value="TEII"/>
</dbReference>
<evidence type="ECO:0000256" key="1">
    <source>
        <dbReference type="ARBA" id="ARBA00007169"/>
    </source>
</evidence>
<organism evidence="4 5">
    <name type="scientific">Micromonospora arborensis</name>
    <dbReference type="NCBI Taxonomy" id="2116518"/>
    <lineage>
        <taxon>Bacteria</taxon>
        <taxon>Bacillati</taxon>
        <taxon>Actinomycetota</taxon>
        <taxon>Actinomycetes</taxon>
        <taxon>Micromonosporales</taxon>
        <taxon>Micromonosporaceae</taxon>
        <taxon>Micromonospora</taxon>
    </lineage>
</organism>
<dbReference type="Proteomes" id="UP000248333">
    <property type="component" value="Unassembled WGS sequence"/>
</dbReference>
<gene>
    <name evidence="4" type="ORF">C7C45_23025</name>
</gene>